<reference evidence="2" key="1">
    <citation type="submission" date="2021-03" db="EMBL/GenBank/DDBJ databases">
        <title>Sagittula salina sp. nov. strain M10.9X isolated from the marine waste.</title>
        <authorList>
            <person name="Satari L."/>
            <person name="Molina-Menor E."/>
            <person name="Vidal-Verdu A."/>
            <person name="Pascual J."/>
            <person name="Pereto J."/>
            <person name="Porcar M."/>
        </authorList>
    </citation>
    <scope>NUCLEOTIDE SEQUENCE</scope>
    <source>
        <strain evidence="2">M10.9X</strain>
    </source>
</reference>
<keyword evidence="3" id="KW-1185">Reference proteome</keyword>
<name>A0A940MM15_9RHOB</name>
<dbReference type="RefSeq" id="WP_209360082.1">
    <property type="nucleotide sequence ID" value="NZ_JAGISH010000003.1"/>
</dbReference>
<dbReference type="InterPro" id="IPR045430">
    <property type="entry name" value="EAD1"/>
</dbReference>
<evidence type="ECO:0000259" key="1">
    <source>
        <dbReference type="Pfam" id="PF19955"/>
    </source>
</evidence>
<evidence type="ECO:0000313" key="2">
    <source>
        <dbReference type="EMBL" id="MBP0482220.1"/>
    </source>
</evidence>
<dbReference type="AlphaFoldDB" id="A0A940MM15"/>
<proteinExistence type="predicted"/>
<protein>
    <recommendedName>
        <fullName evidence="1">Effector-associated domain-containing protein</fullName>
    </recommendedName>
</protein>
<comment type="caution">
    <text evidence="2">The sequence shown here is derived from an EMBL/GenBank/DDBJ whole genome shotgun (WGS) entry which is preliminary data.</text>
</comment>
<dbReference type="EMBL" id="JAGISH010000003">
    <property type="protein sequence ID" value="MBP0482220.1"/>
    <property type="molecule type" value="Genomic_DNA"/>
</dbReference>
<sequence>MHLSPEDIGTLHGALLGAYPAIAGFDHMLKMPPIGKNREDIILESNGVTRPVIYEHVIHAAQAQNWLTDLIRGVLNAQDAHSPLHATLAPLLDRHAAEATQTLLKRLTCDGVAFANRDGLRDTLTEMLNVEGPRVLVLYNDGRRRHCGTSYSWYLVNVLAREKAKAERIYHDFDDFGDHSPTGLIDSLCLQMGFDPPDIGDDRPSDAQLAARYVLKFLGLFRNSDRTWWIVLDNAHRAHVPPETREMIAGIARKVSSGAMERVRLFVLGFDRRMSNLHANYSRQDSLRPLSRDHVQRFVEDVRSRYNALGDYADVDAALEDLLADVDFDAPDLEKLQIFSDKLGRLIPRAPR</sequence>
<dbReference type="Proteomes" id="UP000675940">
    <property type="component" value="Unassembled WGS sequence"/>
</dbReference>
<evidence type="ECO:0000313" key="3">
    <source>
        <dbReference type="Proteomes" id="UP000675940"/>
    </source>
</evidence>
<organism evidence="2 3">
    <name type="scientific">Sagittula salina</name>
    <dbReference type="NCBI Taxonomy" id="2820268"/>
    <lineage>
        <taxon>Bacteria</taxon>
        <taxon>Pseudomonadati</taxon>
        <taxon>Pseudomonadota</taxon>
        <taxon>Alphaproteobacteria</taxon>
        <taxon>Rhodobacterales</taxon>
        <taxon>Roseobacteraceae</taxon>
        <taxon>Sagittula</taxon>
    </lineage>
</organism>
<feature type="domain" description="Effector-associated" evidence="1">
    <location>
        <begin position="1"/>
        <end position="86"/>
    </location>
</feature>
<accession>A0A940MM15</accession>
<gene>
    <name evidence="2" type="ORF">J5474_06915</name>
</gene>
<dbReference type="Pfam" id="PF19955">
    <property type="entry name" value="EAD1"/>
    <property type="match status" value="1"/>
</dbReference>